<dbReference type="AlphaFoldDB" id="A0A943YZG4"/>
<proteinExistence type="predicted"/>
<name>A0A943YZG4_9ACTN</name>
<organism evidence="1 2">
    <name type="scientific">Slackia piriformis</name>
    <dbReference type="NCBI Taxonomy" id="626934"/>
    <lineage>
        <taxon>Bacteria</taxon>
        <taxon>Bacillati</taxon>
        <taxon>Actinomycetota</taxon>
        <taxon>Coriobacteriia</taxon>
        <taxon>Eggerthellales</taxon>
        <taxon>Eggerthellaceae</taxon>
        <taxon>Slackia</taxon>
    </lineage>
</organism>
<sequence length="103" mass="10912">MDREKRRKAAAGYASFLGFERGECTLLELDDGFGLFTVGGVEYLVVRSCEVVGGEEPEKEPGRGVFAGMAEAAGLPAKLGYRPREVADATGVSYSAVCRCAAD</sequence>
<reference evidence="1" key="1">
    <citation type="submission" date="2021-02" db="EMBL/GenBank/DDBJ databases">
        <title>Infant gut strain persistence is associated with maternal origin, phylogeny, and functional potential including surface adhesion and iron acquisition.</title>
        <authorList>
            <person name="Lou Y.C."/>
        </authorList>
    </citation>
    <scope>NUCLEOTIDE SEQUENCE</scope>
    <source>
        <strain evidence="1">L2_039_000G1_dasL2_039_000G1_concoct_11</strain>
    </source>
</reference>
<evidence type="ECO:0000313" key="2">
    <source>
        <dbReference type="Proteomes" id="UP000727506"/>
    </source>
</evidence>
<comment type="caution">
    <text evidence="1">The sequence shown here is derived from an EMBL/GenBank/DDBJ whole genome shotgun (WGS) entry which is preliminary data.</text>
</comment>
<evidence type="ECO:0000313" key="1">
    <source>
        <dbReference type="EMBL" id="MBS6941342.1"/>
    </source>
</evidence>
<protein>
    <submittedName>
        <fullName evidence="1">Uncharacterized protein</fullName>
    </submittedName>
</protein>
<dbReference type="EMBL" id="JAGZSV010000162">
    <property type="protein sequence ID" value="MBS6941342.1"/>
    <property type="molecule type" value="Genomic_DNA"/>
</dbReference>
<accession>A0A943YZG4</accession>
<feature type="non-terminal residue" evidence="1">
    <location>
        <position position="103"/>
    </location>
</feature>
<gene>
    <name evidence="1" type="ORF">KH142_07705</name>
</gene>
<dbReference type="Proteomes" id="UP000727506">
    <property type="component" value="Unassembled WGS sequence"/>
</dbReference>